<dbReference type="Proteomes" id="UP001597131">
    <property type="component" value="Unassembled WGS sequence"/>
</dbReference>
<sequence>MKPVIRPATKEDMPAVLELIKELAVFEKEPDAVIISAEDLIRDGFGENPSFKCFVAELEGKIQGMALIYFRYSTWKGKTVHLEDLIVREAYRGKGLGNALYTKVIEYAEEAGVKRTEWVVLDWNTPAKEFYERSGATVFEDWCTVQMDEEAMKKFLSSKR</sequence>
<evidence type="ECO:0000256" key="1">
    <source>
        <dbReference type="ARBA" id="ARBA00022679"/>
    </source>
</evidence>
<dbReference type="Gene3D" id="3.40.630.30">
    <property type="match status" value="1"/>
</dbReference>
<keyword evidence="2 4" id="KW-0012">Acyltransferase</keyword>
<dbReference type="PROSITE" id="PS51186">
    <property type="entry name" value="GNAT"/>
    <property type="match status" value="1"/>
</dbReference>
<organism evidence="4 5">
    <name type="scientific">Salegentibacter chungangensis</name>
    <dbReference type="NCBI Taxonomy" id="1335724"/>
    <lineage>
        <taxon>Bacteria</taxon>
        <taxon>Pseudomonadati</taxon>
        <taxon>Bacteroidota</taxon>
        <taxon>Flavobacteriia</taxon>
        <taxon>Flavobacteriales</taxon>
        <taxon>Flavobacteriaceae</taxon>
        <taxon>Salegentibacter</taxon>
    </lineage>
</organism>
<keyword evidence="5" id="KW-1185">Reference proteome</keyword>
<dbReference type="EC" id="2.3.-.-" evidence="4"/>
<proteinExistence type="predicted"/>
<feature type="domain" description="N-acetyltransferase" evidence="3">
    <location>
        <begin position="3"/>
        <end position="157"/>
    </location>
</feature>
<protein>
    <submittedName>
        <fullName evidence="4">GNAT family N-acetyltransferase</fullName>
        <ecNumber evidence="4">2.3.-.-</ecNumber>
    </submittedName>
</protein>
<dbReference type="GO" id="GO:0016746">
    <property type="term" value="F:acyltransferase activity"/>
    <property type="evidence" value="ECO:0007669"/>
    <property type="project" value="UniProtKB-KW"/>
</dbReference>
<dbReference type="InterPro" id="IPR016181">
    <property type="entry name" value="Acyl_CoA_acyltransferase"/>
</dbReference>
<evidence type="ECO:0000313" key="4">
    <source>
        <dbReference type="EMBL" id="MFD1094725.1"/>
    </source>
</evidence>
<evidence type="ECO:0000313" key="5">
    <source>
        <dbReference type="Proteomes" id="UP001597131"/>
    </source>
</evidence>
<dbReference type="PANTHER" id="PTHR10545">
    <property type="entry name" value="DIAMINE N-ACETYLTRANSFERASE"/>
    <property type="match status" value="1"/>
</dbReference>
<dbReference type="EMBL" id="JBHTLI010000001">
    <property type="protein sequence ID" value="MFD1094725.1"/>
    <property type="molecule type" value="Genomic_DNA"/>
</dbReference>
<gene>
    <name evidence="4" type="ORF">ACFQ3Q_03100</name>
</gene>
<evidence type="ECO:0000256" key="2">
    <source>
        <dbReference type="ARBA" id="ARBA00023315"/>
    </source>
</evidence>
<accession>A0ABW3NNF9</accession>
<keyword evidence="1 4" id="KW-0808">Transferase</keyword>
<dbReference type="Pfam" id="PF00583">
    <property type="entry name" value="Acetyltransf_1"/>
    <property type="match status" value="1"/>
</dbReference>
<dbReference type="SUPFAM" id="SSF55729">
    <property type="entry name" value="Acyl-CoA N-acyltransferases (Nat)"/>
    <property type="match status" value="1"/>
</dbReference>
<dbReference type="RefSeq" id="WP_380742805.1">
    <property type="nucleotide sequence ID" value="NZ_JBHTLI010000001.1"/>
</dbReference>
<reference evidence="5" key="1">
    <citation type="journal article" date="2019" name="Int. J. Syst. Evol. Microbiol.">
        <title>The Global Catalogue of Microorganisms (GCM) 10K type strain sequencing project: providing services to taxonomists for standard genome sequencing and annotation.</title>
        <authorList>
            <consortium name="The Broad Institute Genomics Platform"/>
            <consortium name="The Broad Institute Genome Sequencing Center for Infectious Disease"/>
            <person name="Wu L."/>
            <person name="Ma J."/>
        </authorList>
    </citation>
    <scope>NUCLEOTIDE SEQUENCE [LARGE SCALE GENOMIC DNA]</scope>
    <source>
        <strain evidence="5">CCUG 64793</strain>
    </source>
</reference>
<dbReference type="InterPro" id="IPR051016">
    <property type="entry name" value="Diverse_Substrate_AcTransf"/>
</dbReference>
<evidence type="ECO:0000259" key="3">
    <source>
        <dbReference type="PROSITE" id="PS51186"/>
    </source>
</evidence>
<dbReference type="PANTHER" id="PTHR10545:SF29">
    <property type="entry name" value="GH14572P-RELATED"/>
    <property type="match status" value="1"/>
</dbReference>
<dbReference type="CDD" id="cd04301">
    <property type="entry name" value="NAT_SF"/>
    <property type="match status" value="1"/>
</dbReference>
<name>A0ABW3NNF9_9FLAO</name>
<dbReference type="InterPro" id="IPR000182">
    <property type="entry name" value="GNAT_dom"/>
</dbReference>
<comment type="caution">
    <text evidence="4">The sequence shown here is derived from an EMBL/GenBank/DDBJ whole genome shotgun (WGS) entry which is preliminary data.</text>
</comment>